<dbReference type="STRING" id="926571.NVIE_022480"/>
<keyword evidence="2" id="KW-1185">Reference proteome</keyword>
<organism evidence="1 2">
    <name type="scientific">Nitrososphaera viennensis EN76</name>
    <dbReference type="NCBI Taxonomy" id="926571"/>
    <lineage>
        <taxon>Archaea</taxon>
        <taxon>Nitrososphaerota</taxon>
        <taxon>Nitrososphaeria</taxon>
        <taxon>Nitrososphaerales</taxon>
        <taxon>Nitrososphaeraceae</taxon>
        <taxon>Nitrososphaera</taxon>
    </lineage>
</organism>
<dbReference type="Proteomes" id="UP000027093">
    <property type="component" value="Chromosome"/>
</dbReference>
<reference evidence="1 2" key="1">
    <citation type="journal article" date="2014" name="Int. J. Syst. Evol. Microbiol.">
        <title>Nitrososphaera viennensis gen. nov., sp. nov., an aerobic and mesophilic, ammonia-oxidizing archaeon from soil and a member of the archaeal phylum Thaumarchaeota.</title>
        <authorList>
            <person name="Stieglmeier M."/>
            <person name="Klingl A."/>
            <person name="Alves R.J."/>
            <person name="Rittmann S.K."/>
            <person name="Melcher M."/>
            <person name="Leisch N."/>
            <person name="Schleper C."/>
        </authorList>
    </citation>
    <scope>NUCLEOTIDE SEQUENCE [LARGE SCALE GENOMIC DNA]</scope>
    <source>
        <strain evidence="1">EN76</strain>
    </source>
</reference>
<dbReference type="AlphaFoldDB" id="A0A060HIV2"/>
<dbReference type="SUPFAM" id="SSF53335">
    <property type="entry name" value="S-adenosyl-L-methionine-dependent methyltransferases"/>
    <property type="match status" value="1"/>
</dbReference>
<dbReference type="InterPro" id="IPR029063">
    <property type="entry name" value="SAM-dependent_MTases_sf"/>
</dbReference>
<dbReference type="KEGG" id="nvn:NVIE_022480"/>
<evidence type="ECO:0000313" key="2">
    <source>
        <dbReference type="Proteomes" id="UP000027093"/>
    </source>
</evidence>
<dbReference type="EMBL" id="CP007536">
    <property type="protein sequence ID" value="AIC16509.1"/>
    <property type="molecule type" value="Genomic_DNA"/>
</dbReference>
<sequence>MAALRARAMSFKLEELQKAHKAYRQFAEKNPPVHHARYIFPFFTGSYFAYRKVDVLRVVAIAKAVNEKPSYLDVGCGYGDFLKKVIEYLPGASGVEKEGGIFYALGMEKPAYIEIAPVESLLSKPVDVAFVGWMEPGADFRRQVAKIAKCVITTFDAGGQCGVNGGCEYDEFGFEQIAWWRTPSWIDVNAELMNRYYTPSLSEEKKRHLATLRSAHNFWYVYARPELADKIREALASHIAREDAKERYDFEGVLDECGFGYKEELATVTTAKRLWEVILD</sequence>
<protein>
    <recommendedName>
        <fullName evidence="3">Methyltransferase type 11</fullName>
    </recommendedName>
</protein>
<evidence type="ECO:0000313" key="1">
    <source>
        <dbReference type="EMBL" id="AIC16509.1"/>
    </source>
</evidence>
<proteinExistence type="predicted"/>
<gene>
    <name evidence="1" type="ORF">NVIE_022480</name>
</gene>
<dbReference type="HOGENOM" id="CLU_1052177_0_0_2"/>
<evidence type="ECO:0008006" key="3">
    <source>
        <dbReference type="Google" id="ProtNLM"/>
    </source>
</evidence>
<accession>A0A060HIV2</accession>
<name>A0A060HIV2_9ARCH</name>